<feature type="signal peptide" evidence="1">
    <location>
        <begin position="1"/>
        <end position="24"/>
    </location>
</feature>
<reference evidence="3" key="1">
    <citation type="journal article" date="2006" name="PLoS Biol.">
        <title>Macronuclear genome sequence of the ciliate Tetrahymena thermophila, a model eukaryote.</title>
        <authorList>
            <person name="Eisen J.A."/>
            <person name="Coyne R.S."/>
            <person name="Wu M."/>
            <person name="Wu D."/>
            <person name="Thiagarajan M."/>
            <person name="Wortman J.R."/>
            <person name="Badger J.H."/>
            <person name="Ren Q."/>
            <person name="Amedeo P."/>
            <person name="Jones K.M."/>
            <person name="Tallon L.J."/>
            <person name="Delcher A.L."/>
            <person name="Salzberg S.L."/>
            <person name="Silva J.C."/>
            <person name="Haas B.J."/>
            <person name="Majoros W.H."/>
            <person name="Farzad M."/>
            <person name="Carlton J.M."/>
            <person name="Smith R.K. Jr."/>
            <person name="Garg J."/>
            <person name="Pearlman R.E."/>
            <person name="Karrer K.M."/>
            <person name="Sun L."/>
            <person name="Manning G."/>
            <person name="Elde N.C."/>
            <person name="Turkewitz A.P."/>
            <person name="Asai D.J."/>
            <person name="Wilkes D.E."/>
            <person name="Wang Y."/>
            <person name="Cai H."/>
            <person name="Collins K."/>
            <person name="Stewart B.A."/>
            <person name="Lee S.R."/>
            <person name="Wilamowska K."/>
            <person name="Weinberg Z."/>
            <person name="Ruzzo W.L."/>
            <person name="Wloga D."/>
            <person name="Gaertig J."/>
            <person name="Frankel J."/>
            <person name="Tsao C.-C."/>
            <person name="Gorovsky M.A."/>
            <person name="Keeling P.J."/>
            <person name="Waller R.F."/>
            <person name="Patron N.J."/>
            <person name="Cherry J.M."/>
            <person name="Stover N.A."/>
            <person name="Krieger C.J."/>
            <person name="del Toro C."/>
            <person name="Ryder H.F."/>
            <person name="Williamson S.C."/>
            <person name="Barbeau R.A."/>
            <person name="Hamilton E.P."/>
            <person name="Orias E."/>
        </authorList>
    </citation>
    <scope>NUCLEOTIDE SEQUENCE [LARGE SCALE GENOMIC DNA]</scope>
    <source>
        <strain evidence="3">SB210</strain>
    </source>
</reference>
<dbReference type="Proteomes" id="UP000009168">
    <property type="component" value="Unassembled WGS sequence"/>
</dbReference>
<dbReference type="EMBL" id="GG662853">
    <property type="protein sequence ID" value="EAR87494.2"/>
    <property type="molecule type" value="Genomic_DNA"/>
</dbReference>
<name>I7M0F8_TETTS</name>
<evidence type="ECO:0008006" key="4">
    <source>
        <dbReference type="Google" id="ProtNLM"/>
    </source>
</evidence>
<keyword evidence="1" id="KW-0732">Signal</keyword>
<dbReference type="KEGG" id="tet:TTHERM_00068020"/>
<keyword evidence="3" id="KW-1185">Reference proteome</keyword>
<evidence type="ECO:0000313" key="2">
    <source>
        <dbReference type="EMBL" id="EAR87494.2"/>
    </source>
</evidence>
<gene>
    <name evidence="2" type="ORF">TTHERM_00068020</name>
</gene>
<evidence type="ECO:0000313" key="3">
    <source>
        <dbReference type="Proteomes" id="UP000009168"/>
    </source>
</evidence>
<dbReference type="GeneID" id="7841826"/>
<proteinExistence type="predicted"/>
<accession>I7M0F8</accession>
<dbReference type="RefSeq" id="XP_001007739.2">
    <property type="nucleotide sequence ID" value="XM_001007739.2"/>
</dbReference>
<dbReference type="InParanoid" id="I7M0F8"/>
<evidence type="ECO:0000256" key="1">
    <source>
        <dbReference type="SAM" id="SignalP"/>
    </source>
</evidence>
<organism evidence="2 3">
    <name type="scientific">Tetrahymena thermophila (strain SB210)</name>
    <dbReference type="NCBI Taxonomy" id="312017"/>
    <lineage>
        <taxon>Eukaryota</taxon>
        <taxon>Sar</taxon>
        <taxon>Alveolata</taxon>
        <taxon>Ciliophora</taxon>
        <taxon>Intramacronucleata</taxon>
        <taxon>Oligohymenophorea</taxon>
        <taxon>Hymenostomatida</taxon>
        <taxon>Tetrahymenina</taxon>
        <taxon>Tetrahymenidae</taxon>
        <taxon>Tetrahymena</taxon>
    </lineage>
</organism>
<feature type="chain" id="PRO_5003712144" description="Transmembrane protein" evidence="1">
    <location>
        <begin position="25"/>
        <end position="1447"/>
    </location>
</feature>
<sequence length="1447" mass="167842">MKQIAKNFLLVFVLLLNLAAISQTQSIDVSINLQQNEYKEIDLSEYFGVIQKPFYLYTTQNINGVKLINPLVFQNQKYEEANFQKLDSQVIFQTNCTYSVRIGVKIQQDASQNTVFTIVVDEIQNIQQVITINNLNSFQIANPYSTQMNNIRIQILKTYYRKIFLVIDSNQPTLIYSIDSNMYRYSQVDIDSKLINYQGLQAQLRNQDTYSQGFCFQFGIQKPSIAFSEDTEQQIKLKSYLYNPCGDNYYNIQYIENDAFYLVKCTLQTGNFFFGVAYYLKKNFFDEIQFVKSDQYFANNVQNQQSQIKTITKTVNINLIYVLELYSDTAFNQMKLYKVKFYQDTNSLQVETINFQTDFDLNFDFGVFFIQNDLIAAVTKKYILGFSVLKGSLVYKFELESIPNLSLIDVSQVFSTLLFTYVKDTNPTMYETYQVNLSLPLMTIDMTQIIASPFYFSVREQENPFQQIINFKIQTLSSTQPTTTLTLNQLNIYQVIQQSKGNLQNLNLEKYIFGSNLELNVNQQSTNDIQIKYEMIKPAQLISKVQLETKDLLNLSSTYIKDIYIGVYQANDEQKSYNIKLLKLSADSDNINSFKIIDEVSTNKGNIQQDINGIICITVKQLVQVFLPISYNENYILGSIIYQDSSNFQSFSSDPINKYIFMSYELYVMVFAYLPEKINSQSRYMNYVQSKINGQSKSFQSIQYNPYNNILYFTDNKIIYSYNYFNQYQSQQIQIPYGSKQELNRNVILLFSCFVVFRQYSDNTQEISIYSYNDQISFSNIAIDPQYLRSLNGLGYTLQISNFLMIRKSANIFNMQEYIAIPATSSNNDKVYLIFRMNQVNSQNQLYCAIPADPNFFNIFLFGNELIGFINTQTDAPSLSFYKFSYFIQISMNYQIQDQNFNSDIFFSTSAQIQVVNSQNNLRILDSDSLQMNMNLNLQKDLTSQQGYINKQSNGVLSLLNYFDSQNLKFNDLYYFNDNNVYSGNFLGWQIAYSLPQLNLQIYLQNSLIGKYTNGMNAYDTILFGEIIVLTYQNKLIFKNVFSLNLGENLDYCYLQTDESSIQVTLDPITNKNKIVQTFFTLCQNNQNSSTQQFNRITVLQQPQMYSQDPEIQIIANQSWISTSIQFDKNTQILNKIFNDPNLGLIASIQQLQTIGQSMCQINLSEQEQGPFSFDCSVYETMSALNIVYTMWSNQCESNIFFTQEGLAYYQISKTLDKFQVINIKNILYSQNQNVNYTNQVIKAYSISKIDSTKVILGFNNFSIFEVNIIFNKDKIFEKLTSTQYFTEPNYIFAGFASQSSDQGQTILAMYSLQEEQSITFFYYQTTQQLYTVKNSFKYQLVDPLSLNGQMKIFFVKQNCYFFMNIKNDKVGSIVEISYTGKSQIITRSFNTTNSFDQIGFYLTPLGVNSNQKTTLPVQVKTSQVTNLSQQKIEFFLSLILIGSIIL</sequence>
<protein>
    <recommendedName>
        <fullName evidence="4">Transmembrane protein</fullName>
    </recommendedName>
</protein>